<evidence type="ECO:0000313" key="3">
    <source>
        <dbReference type="Proteomes" id="UP000631181"/>
    </source>
</evidence>
<reference evidence="2" key="1">
    <citation type="journal article" date="2020" name="Front. Microbiol.">
        <title>Gene regulatory networks of Penicillium echinulatum 2HH and Penicillium oxalicum 114-2 inferred by a computational biology approach.</title>
        <authorList>
            <person name="Lenz A.R."/>
            <person name="Galan-Vasquez E."/>
            <person name="Balbinot E."/>
            <person name="De Abreu F.P."/>
            <person name="De Oliveira N.S."/>
            <person name="Da Rosa L.O."/>
            <person name="De Avila E Silva S."/>
            <person name="Camassola M."/>
            <person name="Dillon A.J.P."/>
            <person name="Perez-Rueda E."/>
        </authorList>
    </citation>
    <scope>NUCLEOTIDE SEQUENCE</scope>
    <source>
        <strain evidence="2">S1M29</strain>
    </source>
</reference>
<dbReference type="Proteomes" id="UP000631181">
    <property type="component" value="Unassembled WGS sequence"/>
</dbReference>
<evidence type="ECO:0000313" key="2">
    <source>
        <dbReference type="EMBL" id="KAF7718033.1"/>
    </source>
</evidence>
<feature type="region of interest" description="Disordered" evidence="1">
    <location>
        <begin position="384"/>
        <end position="403"/>
    </location>
</feature>
<dbReference type="EMBL" id="WIWV01000019">
    <property type="protein sequence ID" value="KAF7718033.1"/>
    <property type="molecule type" value="Genomic_DNA"/>
</dbReference>
<protein>
    <submittedName>
        <fullName evidence="2">Uncharacterized protein</fullName>
    </submittedName>
</protein>
<accession>A0A8J8W968</accession>
<evidence type="ECO:0000256" key="1">
    <source>
        <dbReference type="SAM" id="MobiDB-lite"/>
    </source>
</evidence>
<name>A0A8J8W968_9EURO</name>
<sequence length="425" mass="46941">MASSTMRMQALVSVHDNGHGVNCLGGALRSNASVPHFKSDGTFTLLPPFVSPKQRAGDLTRELSELLPTYVPPSASYMSSACFTSATSTTAVASPESWSDRLDFHAPLSTPDAHGIHPLFPETKKHPQTMPPVVADHSPRGQPYPQTGATLMTLGHFKTSLQQKFIYCDYVKSLRDIRAEPSSDIAPNGWLIEEESLVIGVDPSYVVPTGDDQPSDELDLQEGKLFVVEQIFSDMWALCTEISTSRPQKGRTPGPPNKLAGFGFVPLCAVTLAANYGAFLERCRKYQQHPGETILTPANGGRVLAPVRVQSVHVSREMDYWSLKGRQYFKTTKVHAVCQKFRPIGKNDDEWEPKDPFDHIQDKASCLRRVWRKLKAEKLNANASWAEKDSGPRQGVPTTKPLKGLRRGLNVKAGIRDLCGWIRGH</sequence>
<feature type="region of interest" description="Disordered" evidence="1">
    <location>
        <begin position="124"/>
        <end position="143"/>
    </location>
</feature>
<dbReference type="AlphaFoldDB" id="A0A8J8W968"/>
<organism evidence="2 3">
    <name type="scientific">Penicillium ucsense</name>
    <dbReference type="NCBI Taxonomy" id="2839758"/>
    <lineage>
        <taxon>Eukaryota</taxon>
        <taxon>Fungi</taxon>
        <taxon>Dikarya</taxon>
        <taxon>Ascomycota</taxon>
        <taxon>Pezizomycotina</taxon>
        <taxon>Eurotiomycetes</taxon>
        <taxon>Eurotiomycetidae</taxon>
        <taxon>Eurotiales</taxon>
        <taxon>Aspergillaceae</taxon>
        <taxon>Penicillium</taxon>
    </lineage>
</organism>
<gene>
    <name evidence="2" type="ORF">PECM_002995</name>
</gene>
<dbReference type="OrthoDB" id="4526763at2759"/>
<comment type="caution">
    <text evidence="2">The sequence shown here is derived from an EMBL/GenBank/DDBJ whole genome shotgun (WGS) entry which is preliminary data.</text>
</comment>
<keyword evidence="3" id="KW-1185">Reference proteome</keyword>
<proteinExistence type="predicted"/>